<keyword evidence="5 12" id="KW-0732">Signal</keyword>
<dbReference type="Pfam" id="PF00593">
    <property type="entry name" value="TonB_dep_Rec_b-barrel"/>
    <property type="match status" value="1"/>
</dbReference>
<evidence type="ECO:0000256" key="1">
    <source>
        <dbReference type="ARBA" id="ARBA00004571"/>
    </source>
</evidence>
<dbReference type="SUPFAM" id="SSF56935">
    <property type="entry name" value="Porins"/>
    <property type="match status" value="1"/>
</dbReference>
<dbReference type="InterPro" id="IPR036942">
    <property type="entry name" value="Beta-barrel_TonB_sf"/>
</dbReference>
<dbReference type="InterPro" id="IPR012910">
    <property type="entry name" value="Plug_dom"/>
</dbReference>
<evidence type="ECO:0000313" key="15">
    <source>
        <dbReference type="EMBL" id="USQ98469.1"/>
    </source>
</evidence>
<feature type="short sequence motif" description="TonB box" evidence="10">
    <location>
        <begin position="41"/>
        <end position="47"/>
    </location>
</feature>
<dbReference type="InterPro" id="IPR010916">
    <property type="entry name" value="TonB_box_CS"/>
</dbReference>
<feature type="domain" description="TonB-dependent receptor-like beta-barrel" evidence="13">
    <location>
        <begin position="427"/>
        <end position="982"/>
    </location>
</feature>
<dbReference type="Proteomes" id="UP001057520">
    <property type="component" value="Chromosome"/>
</dbReference>
<keyword evidence="7 9" id="KW-0472">Membrane</keyword>
<dbReference type="Pfam" id="PF07715">
    <property type="entry name" value="Plug"/>
    <property type="match status" value="1"/>
</dbReference>
<keyword evidence="8 9" id="KW-0998">Cell outer membrane</keyword>
<keyword evidence="6 10" id="KW-0798">TonB box</keyword>
<dbReference type="InterPro" id="IPR000531">
    <property type="entry name" value="Beta-barrel_TonB"/>
</dbReference>
<evidence type="ECO:0000313" key="16">
    <source>
        <dbReference type="Proteomes" id="UP001057520"/>
    </source>
</evidence>
<gene>
    <name evidence="15" type="ORF">MZV50_13355</name>
</gene>
<evidence type="ECO:0000256" key="2">
    <source>
        <dbReference type="ARBA" id="ARBA00022448"/>
    </source>
</evidence>
<evidence type="ECO:0000256" key="7">
    <source>
        <dbReference type="ARBA" id="ARBA00023136"/>
    </source>
</evidence>
<evidence type="ECO:0000259" key="14">
    <source>
        <dbReference type="Pfam" id="PF07715"/>
    </source>
</evidence>
<accession>A0ABY5A1K3</accession>
<evidence type="ECO:0000256" key="10">
    <source>
        <dbReference type="PROSITE-ProRule" id="PRU10143"/>
    </source>
</evidence>
<comment type="subcellular location">
    <subcellularLocation>
        <location evidence="1 9">Cell outer membrane</location>
        <topology evidence="1 9">Multi-pass membrane protein</topology>
    </subcellularLocation>
</comment>
<reference evidence="15 16" key="1">
    <citation type="submission" date="2022-04" db="EMBL/GenBank/DDBJ databases">
        <title>Genome sequence of soybean root-associated Caulobacter segnis RL271.</title>
        <authorList>
            <person name="Longley R."/>
            <person name="Bonito G."/>
            <person name="Trigodet F."/>
            <person name="Crosson S."/>
            <person name="Fiebig A."/>
        </authorList>
    </citation>
    <scope>NUCLEOTIDE SEQUENCE [LARGE SCALE GENOMIC DNA]</scope>
    <source>
        <strain evidence="15 16">RL271</strain>
    </source>
</reference>
<evidence type="ECO:0000259" key="13">
    <source>
        <dbReference type="Pfam" id="PF00593"/>
    </source>
</evidence>
<dbReference type="Gene3D" id="2.170.130.10">
    <property type="entry name" value="TonB-dependent receptor, plug domain"/>
    <property type="match status" value="1"/>
</dbReference>
<proteinExistence type="inferred from homology"/>
<keyword evidence="15" id="KW-0675">Receptor</keyword>
<protein>
    <submittedName>
        <fullName evidence="15">TonB-dependent receptor</fullName>
    </submittedName>
</protein>
<dbReference type="PROSITE" id="PS52016">
    <property type="entry name" value="TONB_DEPENDENT_REC_3"/>
    <property type="match status" value="1"/>
</dbReference>
<sequence length="1019" mass="107533">MSNKLYLTAASPIALAVSLLLPALAQAQTAPTTSDGAEVETIVVTGSRLASRGFSAPTPVSVVDAEEFKQSGAVNVEQVLNNAPQFIGSQNNGPTANTVPGGTATLNLRGFGAQRNLVLVNGRRFAIAGADQTTDINTIPASLIRQTEVVTGGSSAVYGSDAITGVVNFVLRQDFEGVELNVQENWDSHTTTRTHNIDLTVGGNFADGKGNAVVSVNYLDRGAISRRMRGNWAYDSLSDGCVTAASFSKSKAGTPFSPPSGQTCAQAGGRQGLIAGGSGDIPNGRFTGVPLVGSSTSNPALDAALVAAGLGGMGSRGFTFNDTGTTARPALTPQDDFNLSPDNYLIIPQKRWMLNAMGHYDFNSKVTGYVEAHYSNNVVDMQLAPTNINGPFLFNVNNPYLSAPMQEVLRQLDLKETGTTTVTTGTATRTTVAGDGLAVINVGRRLREVGLRRNNAERNVFRFAAGFRGDLGDVSESFLRDLKYDAYYTFARTSETDHQDGNVSRSRFQANLLSVGGAAPVLNVFGPNISAAGVQAIAIGATNITEAKQQVAAANLSGEAFSLPAGPVDFSAGLEWRYNAAKYIPDEFLRSGDVVGFNPGLPTGGSTIVKEVYGEIRAPILADLPFIKNLTANGAFRYSDYNLKGVGGVWTYSVGGAWAVTSDVNFRGQFQHAIRAPNVGELYGGLAQSFDAATDPCSSRAPTAQQTAAVRAVCEATGVPAAQVFSAGVQSNTIIGNLSGGNPNVGIEESDTYTVGVVLTPRAVPGLAVSVDYFNIDLTGAISQLGGGLNNTLNLCYYIVQSASSEFCQAIKRNPVTGEIAPPYYATVTNANTGGLKTAGVDFAANYRFKTDFGWLPDDSAFDISTNWTWTDEFTSTPVQAFPNIKNYCVGAFGTTCGQPIPEWKGGTRITWRTGPLSLSVKHRFIGAVTTDKYLLPKRLGNTVPDLATLTNPKLPAQNYFDLSFSYDLSNGVQVYGGAQNIFDRDPPIVGSAAPGANTYAATYDVLGTTMFLGGRLRF</sequence>
<evidence type="ECO:0000256" key="11">
    <source>
        <dbReference type="RuleBase" id="RU003357"/>
    </source>
</evidence>
<keyword evidence="3 9" id="KW-1134">Transmembrane beta strand</keyword>
<feature type="chain" id="PRO_5045189254" evidence="12">
    <location>
        <begin position="28"/>
        <end position="1019"/>
    </location>
</feature>
<evidence type="ECO:0000256" key="9">
    <source>
        <dbReference type="PROSITE-ProRule" id="PRU01360"/>
    </source>
</evidence>
<dbReference type="InterPro" id="IPR039426">
    <property type="entry name" value="TonB-dep_rcpt-like"/>
</dbReference>
<keyword evidence="16" id="KW-1185">Reference proteome</keyword>
<name>A0ABY5A1K3_9CAUL</name>
<evidence type="ECO:0000256" key="6">
    <source>
        <dbReference type="ARBA" id="ARBA00023077"/>
    </source>
</evidence>
<keyword evidence="4 9" id="KW-0812">Transmembrane</keyword>
<dbReference type="EMBL" id="CP096040">
    <property type="protein sequence ID" value="USQ98469.1"/>
    <property type="molecule type" value="Genomic_DNA"/>
</dbReference>
<organism evidence="15 16">
    <name type="scientific">Caulobacter segnis</name>
    <dbReference type="NCBI Taxonomy" id="88688"/>
    <lineage>
        <taxon>Bacteria</taxon>
        <taxon>Pseudomonadati</taxon>
        <taxon>Pseudomonadota</taxon>
        <taxon>Alphaproteobacteria</taxon>
        <taxon>Caulobacterales</taxon>
        <taxon>Caulobacteraceae</taxon>
        <taxon>Caulobacter</taxon>
    </lineage>
</organism>
<comment type="similarity">
    <text evidence="9 11">Belongs to the TonB-dependent receptor family.</text>
</comment>
<evidence type="ECO:0000256" key="3">
    <source>
        <dbReference type="ARBA" id="ARBA00022452"/>
    </source>
</evidence>
<evidence type="ECO:0000256" key="4">
    <source>
        <dbReference type="ARBA" id="ARBA00022692"/>
    </source>
</evidence>
<feature type="signal peptide" evidence="12">
    <location>
        <begin position="1"/>
        <end position="27"/>
    </location>
</feature>
<dbReference type="PROSITE" id="PS00430">
    <property type="entry name" value="TONB_DEPENDENT_REC_1"/>
    <property type="match status" value="1"/>
</dbReference>
<dbReference type="PANTHER" id="PTHR47234">
    <property type="match status" value="1"/>
</dbReference>
<dbReference type="Gene3D" id="2.40.170.20">
    <property type="entry name" value="TonB-dependent receptor, beta-barrel domain"/>
    <property type="match status" value="1"/>
</dbReference>
<keyword evidence="2 9" id="KW-0813">Transport</keyword>
<evidence type="ECO:0000256" key="12">
    <source>
        <dbReference type="SAM" id="SignalP"/>
    </source>
</evidence>
<dbReference type="InterPro" id="IPR037066">
    <property type="entry name" value="Plug_dom_sf"/>
</dbReference>
<evidence type="ECO:0000256" key="5">
    <source>
        <dbReference type="ARBA" id="ARBA00022729"/>
    </source>
</evidence>
<feature type="domain" description="TonB-dependent receptor plug" evidence="14">
    <location>
        <begin position="55"/>
        <end position="166"/>
    </location>
</feature>
<dbReference type="PANTHER" id="PTHR47234:SF2">
    <property type="entry name" value="TONB-DEPENDENT RECEPTOR"/>
    <property type="match status" value="1"/>
</dbReference>
<evidence type="ECO:0000256" key="8">
    <source>
        <dbReference type="ARBA" id="ARBA00023237"/>
    </source>
</evidence>